<keyword evidence="4" id="KW-1185">Reference proteome</keyword>
<protein>
    <submittedName>
        <fullName evidence="3">Carboxymuconolactone decarboxylase</fullName>
    </submittedName>
</protein>
<evidence type="ECO:0000313" key="4">
    <source>
        <dbReference type="Proteomes" id="UP000189462"/>
    </source>
</evidence>
<reference evidence="3 4" key="1">
    <citation type="submission" date="2017-02" db="EMBL/GenBank/DDBJ databases">
        <title>Genomic diversity within the haloalkaliphilic genus Thioalkalivibrio.</title>
        <authorList>
            <person name="Ahn A.-C."/>
            <person name="Meier-Kolthoff J."/>
            <person name="Overmars L."/>
            <person name="Richter M."/>
            <person name="Woyke T."/>
            <person name="Sorokin D.Y."/>
            <person name="Muyzer G."/>
        </authorList>
    </citation>
    <scope>NUCLEOTIDE SEQUENCE [LARGE SCALE GENOMIC DNA]</scope>
    <source>
        <strain evidence="3 4">ALJD</strain>
    </source>
</reference>
<comment type="caution">
    <text evidence="3">The sequence shown here is derived from an EMBL/GenBank/DDBJ whole genome shotgun (WGS) entry which is preliminary data.</text>
</comment>
<evidence type="ECO:0000313" key="3">
    <source>
        <dbReference type="EMBL" id="OOG22647.1"/>
    </source>
</evidence>
<sequence>MRPNNSSTPQGFSGATDSRLPLPDPAQMSTKQKEQADALINGPRKGIKGPFIPLMRSPELLENLASTGEYLRFKSTLPEDLKEFATLIVARETSNQFEWAVHYPLAIAAGVAPESLKELFEGARPQTLSPDEAVVYDFTRELSGHHGLSDGTYARAVAVLKEQGVVEMTALIGYFYAVCWIMNVARTPSQLVAETGPLHAFPI</sequence>
<dbReference type="PANTHER" id="PTHR34846">
    <property type="entry name" value="4-CARBOXYMUCONOLACTONE DECARBOXYLASE FAMILY PROTEIN (AFU_ORTHOLOGUE AFUA_6G11590)"/>
    <property type="match status" value="1"/>
</dbReference>
<feature type="domain" description="Carboxymuconolactone decarboxylase-like" evidence="2">
    <location>
        <begin position="58"/>
        <end position="134"/>
    </location>
</feature>
<evidence type="ECO:0000256" key="1">
    <source>
        <dbReference type="SAM" id="MobiDB-lite"/>
    </source>
</evidence>
<dbReference type="Gene3D" id="1.20.1290.10">
    <property type="entry name" value="AhpD-like"/>
    <property type="match status" value="1"/>
</dbReference>
<gene>
    <name evidence="3" type="ORF">B1C78_14525</name>
</gene>
<dbReference type="SUPFAM" id="SSF69118">
    <property type="entry name" value="AhpD-like"/>
    <property type="match status" value="1"/>
</dbReference>
<dbReference type="GO" id="GO:0051920">
    <property type="term" value="F:peroxiredoxin activity"/>
    <property type="evidence" value="ECO:0007669"/>
    <property type="project" value="InterPro"/>
</dbReference>
<name>A0A1V3NC20_9GAMM</name>
<evidence type="ECO:0000259" key="2">
    <source>
        <dbReference type="Pfam" id="PF02627"/>
    </source>
</evidence>
<dbReference type="OrthoDB" id="5987308at2"/>
<dbReference type="AlphaFoldDB" id="A0A1V3NC20"/>
<dbReference type="PANTHER" id="PTHR34846:SF11">
    <property type="entry name" value="4-CARBOXYMUCONOLACTONE DECARBOXYLASE FAMILY PROTEIN (AFU_ORTHOLOGUE AFUA_6G11590)"/>
    <property type="match status" value="1"/>
</dbReference>
<dbReference type="STRING" id="108003.B1C78_14525"/>
<accession>A0A1V3NC20</accession>
<feature type="region of interest" description="Disordered" evidence="1">
    <location>
        <begin position="1"/>
        <end position="44"/>
    </location>
</feature>
<feature type="compositionally biased region" description="Polar residues" evidence="1">
    <location>
        <begin position="1"/>
        <end position="16"/>
    </location>
</feature>
<dbReference type="InterPro" id="IPR029032">
    <property type="entry name" value="AhpD-like"/>
</dbReference>
<dbReference type="EMBL" id="MVBK01000099">
    <property type="protein sequence ID" value="OOG22647.1"/>
    <property type="molecule type" value="Genomic_DNA"/>
</dbReference>
<organism evidence="3 4">
    <name type="scientific">Thioalkalivibrio denitrificans</name>
    <dbReference type="NCBI Taxonomy" id="108003"/>
    <lineage>
        <taxon>Bacteria</taxon>
        <taxon>Pseudomonadati</taxon>
        <taxon>Pseudomonadota</taxon>
        <taxon>Gammaproteobacteria</taxon>
        <taxon>Chromatiales</taxon>
        <taxon>Ectothiorhodospiraceae</taxon>
        <taxon>Thioalkalivibrio</taxon>
    </lineage>
</organism>
<dbReference type="Proteomes" id="UP000189462">
    <property type="component" value="Unassembled WGS sequence"/>
</dbReference>
<dbReference type="Pfam" id="PF02627">
    <property type="entry name" value="CMD"/>
    <property type="match status" value="1"/>
</dbReference>
<dbReference type="InterPro" id="IPR003779">
    <property type="entry name" value="CMD-like"/>
</dbReference>
<proteinExistence type="predicted"/>